<dbReference type="KEGG" id="caby:Cabys_1219"/>
<organism evidence="2 3">
    <name type="scientific">Caldithrix abyssi DSM 13497</name>
    <dbReference type="NCBI Taxonomy" id="880073"/>
    <lineage>
        <taxon>Bacteria</taxon>
        <taxon>Pseudomonadati</taxon>
        <taxon>Calditrichota</taxon>
        <taxon>Calditrichia</taxon>
        <taxon>Calditrichales</taxon>
        <taxon>Calditrichaceae</taxon>
        <taxon>Caldithrix</taxon>
    </lineage>
</organism>
<keyword evidence="1" id="KW-0472">Membrane</keyword>
<evidence type="ECO:0000256" key="1">
    <source>
        <dbReference type="SAM" id="Phobius"/>
    </source>
</evidence>
<evidence type="ECO:0000313" key="3">
    <source>
        <dbReference type="Proteomes" id="UP000183868"/>
    </source>
</evidence>
<evidence type="ECO:0000313" key="2">
    <source>
        <dbReference type="EMBL" id="APF17968.1"/>
    </source>
</evidence>
<dbReference type="Proteomes" id="UP000183868">
    <property type="component" value="Chromosome"/>
</dbReference>
<sequence length="51" mass="5894">MRAIVNFSLFFAKYLFDVAFETLSFYGRRQMNQRRKGLKGVKMKTPACAGV</sequence>
<keyword evidence="1" id="KW-1133">Transmembrane helix</keyword>
<keyword evidence="1" id="KW-0812">Transmembrane</keyword>
<protein>
    <submittedName>
        <fullName evidence="2">Uncharacterized protein</fullName>
    </submittedName>
</protein>
<dbReference type="AlphaFoldDB" id="A0A1J1C7T1"/>
<gene>
    <name evidence="2" type="ORF">Cabys_1219</name>
</gene>
<accession>A0A1J1C7T1</accession>
<name>A0A1J1C7T1_CALAY</name>
<reference evidence="2 3" key="1">
    <citation type="submission" date="2016-11" db="EMBL/GenBank/DDBJ databases">
        <title>Genomic analysis of Caldithrix abyssi and proposal of a novel bacterial phylum Caldithrichaeota.</title>
        <authorList>
            <person name="Kublanov I."/>
            <person name="Sigalova O."/>
            <person name="Gavrilov S."/>
            <person name="Lebedinsky A."/>
            <person name="Ivanova N."/>
            <person name="Daum C."/>
            <person name="Reddy T."/>
            <person name="Klenk H.P."/>
            <person name="Goker M."/>
            <person name="Reva O."/>
            <person name="Miroshnichenko M."/>
            <person name="Kyprides N."/>
            <person name="Woyke T."/>
            <person name="Gelfand M."/>
        </authorList>
    </citation>
    <scope>NUCLEOTIDE SEQUENCE [LARGE SCALE GENOMIC DNA]</scope>
    <source>
        <strain evidence="2 3">LF13</strain>
    </source>
</reference>
<feature type="transmembrane region" description="Helical" evidence="1">
    <location>
        <begin position="6"/>
        <end position="26"/>
    </location>
</feature>
<dbReference type="EMBL" id="CP018099">
    <property type="protein sequence ID" value="APF17968.1"/>
    <property type="molecule type" value="Genomic_DNA"/>
</dbReference>
<proteinExistence type="predicted"/>